<dbReference type="InterPro" id="IPR041581">
    <property type="entry name" value="Glyoxalase_6"/>
</dbReference>
<dbReference type="InterPro" id="IPR037523">
    <property type="entry name" value="VOC_core"/>
</dbReference>
<dbReference type="Pfam" id="PF18029">
    <property type="entry name" value="Glyoxalase_6"/>
    <property type="match status" value="1"/>
</dbReference>
<evidence type="ECO:0000259" key="1">
    <source>
        <dbReference type="PROSITE" id="PS51819"/>
    </source>
</evidence>
<accession>A0ABV9VXR5</accession>
<dbReference type="EMBL" id="JBHSIU010000030">
    <property type="protein sequence ID" value="MFC5001197.1"/>
    <property type="molecule type" value="Genomic_DNA"/>
</dbReference>
<keyword evidence="3" id="KW-1185">Reference proteome</keyword>
<dbReference type="Proteomes" id="UP001595912">
    <property type="component" value="Unassembled WGS sequence"/>
</dbReference>
<dbReference type="SUPFAM" id="SSF54593">
    <property type="entry name" value="Glyoxalase/Bleomycin resistance protein/Dihydroxybiphenyl dioxygenase"/>
    <property type="match status" value="1"/>
</dbReference>
<name>A0ABV9VXR5_9ACTN</name>
<dbReference type="PANTHER" id="PTHR35908">
    <property type="entry name" value="HYPOTHETICAL FUSION PROTEIN"/>
    <property type="match status" value="1"/>
</dbReference>
<sequence length="120" mass="13039">MASKIGDIIMDCADPEASAAFWCAALDYRITERDETGVAIAGPPSSPAILLIGNTDPKRGKTPIHFDLWPTDRDQADEVERLVALGATRVDIGQRDVHWVVLADPAGHEFCVMQRVDPAV</sequence>
<gene>
    <name evidence="2" type="ORF">ACFPIJ_25575</name>
</gene>
<feature type="domain" description="VOC" evidence="1">
    <location>
        <begin position="4"/>
        <end position="115"/>
    </location>
</feature>
<reference evidence="3" key="1">
    <citation type="journal article" date="2019" name="Int. J. Syst. Evol. Microbiol.">
        <title>The Global Catalogue of Microorganisms (GCM) 10K type strain sequencing project: providing services to taxonomists for standard genome sequencing and annotation.</title>
        <authorList>
            <consortium name="The Broad Institute Genomics Platform"/>
            <consortium name="The Broad Institute Genome Sequencing Center for Infectious Disease"/>
            <person name="Wu L."/>
            <person name="Ma J."/>
        </authorList>
    </citation>
    <scope>NUCLEOTIDE SEQUENCE [LARGE SCALE GENOMIC DNA]</scope>
    <source>
        <strain evidence="3">CGMCC 4.7152</strain>
    </source>
</reference>
<dbReference type="InterPro" id="IPR029068">
    <property type="entry name" value="Glyas_Bleomycin-R_OHBP_Dase"/>
</dbReference>
<proteinExistence type="predicted"/>
<dbReference type="PANTHER" id="PTHR35908:SF1">
    <property type="entry name" value="CONSERVED PROTEIN"/>
    <property type="match status" value="1"/>
</dbReference>
<protein>
    <submittedName>
        <fullName evidence="2">VOC family protein</fullName>
    </submittedName>
</protein>
<dbReference type="PROSITE" id="PS51819">
    <property type="entry name" value="VOC"/>
    <property type="match status" value="1"/>
</dbReference>
<evidence type="ECO:0000313" key="3">
    <source>
        <dbReference type="Proteomes" id="UP001595912"/>
    </source>
</evidence>
<dbReference type="CDD" id="cd06587">
    <property type="entry name" value="VOC"/>
    <property type="match status" value="1"/>
</dbReference>
<comment type="caution">
    <text evidence="2">The sequence shown here is derived from an EMBL/GenBank/DDBJ whole genome shotgun (WGS) entry which is preliminary data.</text>
</comment>
<dbReference type="RefSeq" id="WP_380117960.1">
    <property type="nucleotide sequence ID" value="NZ_JBHSIU010000030.1"/>
</dbReference>
<organism evidence="2 3">
    <name type="scientific">Dactylosporangium cerinum</name>
    <dbReference type="NCBI Taxonomy" id="1434730"/>
    <lineage>
        <taxon>Bacteria</taxon>
        <taxon>Bacillati</taxon>
        <taxon>Actinomycetota</taxon>
        <taxon>Actinomycetes</taxon>
        <taxon>Micromonosporales</taxon>
        <taxon>Micromonosporaceae</taxon>
        <taxon>Dactylosporangium</taxon>
    </lineage>
</organism>
<evidence type="ECO:0000313" key="2">
    <source>
        <dbReference type="EMBL" id="MFC5001197.1"/>
    </source>
</evidence>
<dbReference type="Gene3D" id="3.10.180.10">
    <property type="entry name" value="2,3-Dihydroxybiphenyl 1,2-Dioxygenase, domain 1"/>
    <property type="match status" value="1"/>
</dbReference>